<evidence type="ECO:0000313" key="3">
    <source>
        <dbReference type="Proteomes" id="UP001254832"/>
    </source>
</evidence>
<organism evidence="2 3">
    <name type="scientific">Paenibacillus amylolyticus</name>
    <dbReference type="NCBI Taxonomy" id="1451"/>
    <lineage>
        <taxon>Bacteria</taxon>
        <taxon>Bacillati</taxon>
        <taxon>Bacillota</taxon>
        <taxon>Bacilli</taxon>
        <taxon>Bacillales</taxon>
        <taxon>Paenibacillaceae</taxon>
        <taxon>Paenibacillus</taxon>
    </lineage>
</organism>
<protein>
    <submittedName>
        <fullName evidence="2">Uncharacterized protein</fullName>
    </submittedName>
</protein>
<name>A0AAP5GZI3_PAEAM</name>
<keyword evidence="1" id="KW-1133">Transmembrane helix</keyword>
<evidence type="ECO:0000256" key="1">
    <source>
        <dbReference type="SAM" id="Phobius"/>
    </source>
</evidence>
<dbReference type="RefSeq" id="WP_056701575.1">
    <property type="nucleotide sequence ID" value="NZ_JAVDTR010000004.1"/>
</dbReference>
<evidence type="ECO:0000313" key="2">
    <source>
        <dbReference type="EMBL" id="MDR6723405.1"/>
    </source>
</evidence>
<dbReference type="EMBL" id="JAVDTR010000004">
    <property type="protein sequence ID" value="MDR6723405.1"/>
    <property type="molecule type" value="Genomic_DNA"/>
</dbReference>
<gene>
    <name evidence="2" type="ORF">J2W91_001857</name>
</gene>
<proteinExistence type="predicted"/>
<accession>A0AAP5GZI3</accession>
<keyword evidence="1" id="KW-0812">Transmembrane</keyword>
<feature type="transmembrane region" description="Helical" evidence="1">
    <location>
        <begin position="12"/>
        <end position="32"/>
    </location>
</feature>
<comment type="caution">
    <text evidence="2">The sequence shown here is derived from an EMBL/GenBank/DDBJ whole genome shotgun (WGS) entry which is preliminary data.</text>
</comment>
<dbReference type="AlphaFoldDB" id="A0AAP5GZI3"/>
<dbReference type="Proteomes" id="UP001254832">
    <property type="component" value="Unassembled WGS sequence"/>
</dbReference>
<reference evidence="2" key="1">
    <citation type="submission" date="2023-07" db="EMBL/GenBank/DDBJ databases">
        <title>Sorghum-associated microbial communities from plants grown in Nebraska, USA.</title>
        <authorList>
            <person name="Schachtman D."/>
        </authorList>
    </citation>
    <scope>NUCLEOTIDE SEQUENCE</scope>
    <source>
        <strain evidence="2">BE80</strain>
    </source>
</reference>
<sequence>MDRWLGRGIRIVGGVMVVTGVLLFVGAGYMVVQDVQTRQAYLPTERIDEFNRSHVQVNTSSTLHSGGIRLASDPEDSTLIEEFTQVYEHLKSSLNLELYE</sequence>
<keyword evidence="1" id="KW-0472">Membrane</keyword>